<dbReference type="Proteomes" id="UP001153954">
    <property type="component" value="Unassembled WGS sequence"/>
</dbReference>
<name>A0AAU9UB70_EUPED</name>
<sequence>MLQKAFGDNCMSRASVFDWYKLFKEGRERVDDEPHPGRPSTSTDAEHVNKIKELVLENRRLTVRDLTGIVGISEGSVKTILKVHLGLRRVKSRLDFMKRIITGDESWIYAYDPETDDQSAEYRAKGEPRPKKPRQSKSKIKVMLTVFFDHRGVVHSEFLPTGQTVNKEYYLSVMRRLREAIRKKRPKLWADNSWFLHHDNAPSHTGLILREFFTKNSTNILPQPPYSPDAAPCDFWLFSKLKRPLRGNRFDSIEDIKRESLRSFKAIPEIDFNNCFEEWKKRWQKCIAAGGDYFEGDEIDLAE</sequence>
<proteinExistence type="predicted"/>
<protein>
    <recommendedName>
        <fullName evidence="3">Transposase</fullName>
    </recommendedName>
</protein>
<keyword evidence="2" id="KW-1185">Reference proteome</keyword>
<reference evidence="1" key="1">
    <citation type="submission" date="2022-03" db="EMBL/GenBank/DDBJ databases">
        <authorList>
            <person name="Tunstrom K."/>
        </authorList>
    </citation>
    <scope>NUCLEOTIDE SEQUENCE</scope>
</reference>
<dbReference type="PANTHER" id="PTHR46060">
    <property type="entry name" value="MARINER MOS1 TRANSPOSASE-LIKE PROTEIN"/>
    <property type="match status" value="1"/>
</dbReference>
<gene>
    <name evidence="1" type="ORF">EEDITHA_LOCUS11784</name>
</gene>
<comment type="caution">
    <text evidence="1">The sequence shown here is derived from an EMBL/GenBank/DDBJ whole genome shotgun (WGS) entry which is preliminary data.</text>
</comment>
<dbReference type="EMBL" id="CAKOGL010000016">
    <property type="protein sequence ID" value="CAH2096443.1"/>
    <property type="molecule type" value="Genomic_DNA"/>
</dbReference>
<dbReference type="Pfam" id="PF01359">
    <property type="entry name" value="Transposase_1"/>
    <property type="match status" value="1"/>
</dbReference>
<dbReference type="GO" id="GO:0003676">
    <property type="term" value="F:nucleic acid binding"/>
    <property type="evidence" value="ECO:0007669"/>
    <property type="project" value="InterPro"/>
</dbReference>
<dbReference type="InterPro" id="IPR052709">
    <property type="entry name" value="Transposase-MT_Hybrid"/>
</dbReference>
<dbReference type="InterPro" id="IPR036397">
    <property type="entry name" value="RNaseH_sf"/>
</dbReference>
<dbReference type="InterPro" id="IPR001888">
    <property type="entry name" value="Transposase_1"/>
</dbReference>
<evidence type="ECO:0000313" key="2">
    <source>
        <dbReference type="Proteomes" id="UP001153954"/>
    </source>
</evidence>
<dbReference type="Gene3D" id="3.30.420.10">
    <property type="entry name" value="Ribonuclease H-like superfamily/Ribonuclease H"/>
    <property type="match status" value="1"/>
</dbReference>
<evidence type="ECO:0008006" key="3">
    <source>
        <dbReference type="Google" id="ProtNLM"/>
    </source>
</evidence>
<organism evidence="1 2">
    <name type="scientific">Euphydryas editha</name>
    <name type="common">Edith's checkerspot</name>
    <dbReference type="NCBI Taxonomy" id="104508"/>
    <lineage>
        <taxon>Eukaryota</taxon>
        <taxon>Metazoa</taxon>
        <taxon>Ecdysozoa</taxon>
        <taxon>Arthropoda</taxon>
        <taxon>Hexapoda</taxon>
        <taxon>Insecta</taxon>
        <taxon>Pterygota</taxon>
        <taxon>Neoptera</taxon>
        <taxon>Endopterygota</taxon>
        <taxon>Lepidoptera</taxon>
        <taxon>Glossata</taxon>
        <taxon>Ditrysia</taxon>
        <taxon>Papilionoidea</taxon>
        <taxon>Nymphalidae</taxon>
        <taxon>Nymphalinae</taxon>
        <taxon>Euphydryas</taxon>
    </lineage>
</organism>
<evidence type="ECO:0000313" key="1">
    <source>
        <dbReference type="EMBL" id="CAH2096443.1"/>
    </source>
</evidence>
<accession>A0AAU9UB70</accession>
<dbReference type="AlphaFoldDB" id="A0AAU9UB70"/>
<dbReference type="PANTHER" id="PTHR46060:SF1">
    <property type="entry name" value="MARINER MOS1 TRANSPOSASE-LIKE PROTEIN"/>
    <property type="match status" value="1"/>
</dbReference>